<evidence type="ECO:0000256" key="9">
    <source>
        <dbReference type="PIRSR" id="PIRSR000862-1"/>
    </source>
</evidence>
<keyword evidence="12" id="KW-1185">Reference proteome</keyword>
<feature type="active site" description="Charge relay system" evidence="9">
    <location>
        <position position="386"/>
    </location>
</feature>
<keyword evidence="3" id="KW-0812">Transmembrane</keyword>
<evidence type="ECO:0000259" key="10">
    <source>
        <dbReference type="Pfam" id="PF04083"/>
    </source>
</evidence>
<dbReference type="AlphaFoldDB" id="A0A9W8AVN8"/>
<dbReference type="OrthoDB" id="9974421at2759"/>
<evidence type="ECO:0000256" key="3">
    <source>
        <dbReference type="ARBA" id="ARBA00022692"/>
    </source>
</evidence>
<feature type="non-terminal residue" evidence="11">
    <location>
        <position position="414"/>
    </location>
</feature>
<evidence type="ECO:0000313" key="12">
    <source>
        <dbReference type="Proteomes" id="UP001151582"/>
    </source>
</evidence>
<organism evidence="11 12">
    <name type="scientific">Dimargaris verticillata</name>
    <dbReference type="NCBI Taxonomy" id="2761393"/>
    <lineage>
        <taxon>Eukaryota</taxon>
        <taxon>Fungi</taxon>
        <taxon>Fungi incertae sedis</taxon>
        <taxon>Zoopagomycota</taxon>
        <taxon>Kickxellomycotina</taxon>
        <taxon>Dimargaritomycetes</taxon>
        <taxon>Dimargaritales</taxon>
        <taxon>Dimargaritaceae</taxon>
        <taxon>Dimargaris</taxon>
    </lineage>
</organism>
<feature type="active site" description="Charge relay system" evidence="9">
    <location>
        <position position="413"/>
    </location>
</feature>
<keyword evidence="7" id="KW-0443">Lipid metabolism</keyword>
<dbReference type="Proteomes" id="UP001151582">
    <property type="component" value="Unassembled WGS sequence"/>
</dbReference>
<evidence type="ECO:0000256" key="7">
    <source>
        <dbReference type="ARBA" id="ARBA00023098"/>
    </source>
</evidence>
<evidence type="ECO:0000256" key="5">
    <source>
        <dbReference type="ARBA" id="ARBA00022963"/>
    </source>
</evidence>
<comment type="subcellular location">
    <subcellularLocation>
        <location evidence="1">Membrane</location>
        <topology evidence="1">Single-pass membrane protein</topology>
    </subcellularLocation>
</comment>
<dbReference type="PANTHER" id="PTHR11005">
    <property type="entry name" value="LYSOSOMAL ACID LIPASE-RELATED"/>
    <property type="match status" value="1"/>
</dbReference>
<evidence type="ECO:0000256" key="2">
    <source>
        <dbReference type="ARBA" id="ARBA00010701"/>
    </source>
</evidence>
<dbReference type="SUPFAM" id="SSF53474">
    <property type="entry name" value="alpha/beta-Hydrolases"/>
    <property type="match status" value="1"/>
</dbReference>
<name>A0A9W8AVN8_9FUNG</name>
<evidence type="ECO:0000256" key="4">
    <source>
        <dbReference type="ARBA" id="ARBA00022801"/>
    </source>
</evidence>
<dbReference type="GO" id="GO:0004771">
    <property type="term" value="F:sterol ester esterase activity"/>
    <property type="evidence" value="ECO:0007669"/>
    <property type="project" value="UniProtKB-EC"/>
</dbReference>
<feature type="domain" description="Partial AB-hydrolase lipase" evidence="10">
    <location>
        <begin position="71"/>
        <end position="140"/>
    </location>
</feature>
<dbReference type="Gene3D" id="3.40.50.1820">
    <property type="entry name" value="alpha/beta hydrolase"/>
    <property type="match status" value="1"/>
</dbReference>
<feature type="active site" description="Nucleophile" evidence="9">
    <location>
        <position position="218"/>
    </location>
</feature>
<dbReference type="EC" id="3.1.1.13" evidence="11"/>
<evidence type="ECO:0000313" key="11">
    <source>
        <dbReference type="EMBL" id="KAJ1970373.1"/>
    </source>
</evidence>
<evidence type="ECO:0000256" key="6">
    <source>
        <dbReference type="ARBA" id="ARBA00022989"/>
    </source>
</evidence>
<dbReference type="InterPro" id="IPR029058">
    <property type="entry name" value="AB_hydrolase_fold"/>
</dbReference>
<keyword evidence="5" id="KW-0442">Lipid degradation</keyword>
<dbReference type="PIRSF" id="PIRSF000862">
    <property type="entry name" value="Steryl_ester_lip"/>
    <property type="match status" value="1"/>
</dbReference>
<accession>A0A9W8AVN8</accession>
<comment type="similarity">
    <text evidence="2">Belongs to the AB hydrolase superfamily. Lipase family.</text>
</comment>
<dbReference type="GO" id="GO:0016042">
    <property type="term" value="P:lipid catabolic process"/>
    <property type="evidence" value="ECO:0007669"/>
    <property type="project" value="UniProtKB-KW"/>
</dbReference>
<dbReference type="GO" id="GO:0016020">
    <property type="term" value="C:membrane"/>
    <property type="evidence" value="ECO:0007669"/>
    <property type="project" value="UniProtKB-SubCell"/>
</dbReference>
<keyword evidence="6" id="KW-1133">Transmembrane helix</keyword>
<evidence type="ECO:0000256" key="1">
    <source>
        <dbReference type="ARBA" id="ARBA00004167"/>
    </source>
</evidence>
<dbReference type="InterPro" id="IPR006693">
    <property type="entry name" value="AB_hydrolase_lipase"/>
</dbReference>
<keyword evidence="4 11" id="KW-0378">Hydrolase</keyword>
<dbReference type="Pfam" id="PF04083">
    <property type="entry name" value="Abhydro_lipase"/>
    <property type="match status" value="1"/>
</dbReference>
<reference evidence="11" key="1">
    <citation type="submission" date="2022-07" db="EMBL/GenBank/DDBJ databases">
        <title>Phylogenomic reconstructions and comparative analyses of Kickxellomycotina fungi.</title>
        <authorList>
            <person name="Reynolds N.K."/>
            <person name="Stajich J.E."/>
            <person name="Barry K."/>
            <person name="Grigoriev I.V."/>
            <person name="Crous P."/>
            <person name="Smith M.E."/>
        </authorList>
    </citation>
    <scope>NUCLEOTIDE SEQUENCE</scope>
    <source>
        <strain evidence="11">RSA 567</strain>
    </source>
</reference>
<comment type="caution">
    <text evidence="11">The sequence shown here is derived from an EMBL/GenBank/DDBJ whole genome shotgun (WGS) entry which is preliminary data.</text>
</comment>
<protein>
    <submittedName>
        <fullName evidence="11">Cholesterol esterase</fullName>
        <ecNumber evidence="11">3.1.1.13</ecNumber>
    </submittedName>
</protein>
<dbReference type="InterPro" id="IPR025483">
    <property type="entry name" value="Lipase_euk"/>
</dbReference>
<sequence length="414" mass="47860">MPRIPILGRLSFMEYQSLIVTYILILSEKVFRLFLWFIPVRWVLTHLMSPRYSPPSDPDTDALYECHDFGDFVRHWSYPVEEHTVVTQDGYILGIHRIPDSPLCTKTRSPDAACRRRVLNPKPVILLWHGFMMSSEVFVCPPDRQNILPLALTDAGYDVWLGNTRGNKYSYRHLTRKTWQSKFWDFSLDEMAMFDVPDTVHHILQVTGAHSLVYVGFSQGTAQMFCALASNRLLNDKVSLFVALAPATTPRGFDNDIVNAMIKTSPQVLYLMLGRKEALSIALVWKEMLSRSLHVWIYDRCLRFLFGWQCRNITAQAKHICYDHLYSFASVKSIVHWMQIIRTGKLQFYDDVPPNASPVFRTGHFCHRYVTAQIETPIVLFHGGQDSLSSIEKLIGHEIRAPLFVKEVPHYEHL</sequence>
<proteinExistence type="inferred from homology"/>
<dbReference type="EMBL" id="JANBQB010001801">
    <property type="protein sequence ID" value="KAJ1970373.1"/>
    <property type="molecule type" value="Genomic_DNA"/>
</dbReference>
<dbReference type="FunFam" id="3.40.50.1820:FF:000095">
    <property type="entry name" value="Triglyceride lipase-cholesterol esterase"/>
    <property type="match status" value="1"/>
</dbReference>
<gene>
    <name evidence="11" type="primary">TGL1</name>
    <name evidence="11" type="ORF">H4R34_006076</name>
</gene>
<evidence type="ECO:0000256" key="8">
    <source>
        <dbReference type="ARBA" id="ARBA00023136"/>
    </source>
</evidence>
<keyword evidence="8" id="KW-0472">Membrane</keyword>